<keyword evidence="2" id="KW-0732">Signal</keyword>
<dbReference type="AlphaFoldDB" id="A0A9D7E5K4"/>
<evidence type="ECO:0008006" key="5">
    <source>
        <dbReference type="Google" id="ProtNLM"/>
    </source>
</evidence>
<feature type="region of interest" description="Disordered" evidence="1">
    <location>
        <begin position="46"/>
        <end position="67"/>
    </location>
</feature>
<proteinExistence type="predicted"/>
<dbReference type="PROSITE" id="PS51257">
    <property type="entry name" value="PROKAR_LIPOPROTEIN"/>
    <property type="match status" value="1"/>
</dbReference>
<organism evidence="3 4">
    <name type="scientific">Candidatus Methylophosphatis roskildensis</name>
    <dbReference type="NCBI Taxonomy" id="2899263"/>
    <lineage>
        <taxon>Bacteria</taxon>
        <taxon>Pseudomonadati</taxon>
        <taxon>Pseudomonadota</taxon>
        <taxon>Betaproteobacteria</taxon>
        <taxon>Nitrosomonadales</taxon>
        <taxon>Sterolibacteriaceae</taxon>
        <taxon>Candidatus Methylophosphatis</taxon>
    </lineage>
</organism>
<sequence>MNSIYRVLLCASLAALAACSDKPPPEPPRPSVIDPQLKAMEAARSIEGTLKEQDEARRRLIDGTDKP</sequence>
<gene>
    <name evidence="3" type="ORF">IPH26_00960</name>
</gene>
<reference evidence="3" key="1">
    <citation type="submission" date="2020-10" db="EMBL/GenBank/DDBJ databases">
        <title>Connecting structure to function with the recovery of over 1000 high-quality activated sludge metagenome-assembled genomes encoding full-length rRNA genes using long-read sequencing.</title>
        <authorList>
            <person name="Singleton C.M."/>
            <person name="Petriglieri F."/>
            <person name="Kristensen J.M."/>
            <person name="Kirkegaard R.H."/>
            <person name="Michaelsen T.Y."/>
            <person name="Andersen M.H."/>
            <person name="Karst S.M."/>
            <person name="Dueholm M.S."/>
            <person name="Nielsen P.H."/>
            <person name="Albertsen M."/>
        </authorList>
    </citation>
    <scope>NUCLEOTIDE SEQUENCE</scope>
    <source>
        <strain evidence="3">Bjer_18-Q3-R1-45_BAT3C.347</strain>
    </source>
</reference>
<protein>
    <recommendedName>
        <fullName evidence="5">Lipoprotein</fullName>
    </recommendedName>
</protein>
<evidence type="ECO:0000256" key="2">
    <source>
        <dbReference type="SAM" id="SignalP"/>
    </source>
</evidence>
<accession>A0A9D7E5K4</accession>
<feature type="compositionally biased region" description="Basic and acidic residues" evidence="1">
    <location>
        <begin position="49"/>
        <end position="67"/>
    </location>
</feature>
<evidence type="ECO:0000313" key="3">
    <source>
        <dbReference type="EMBL" id="MBK6971582.1"/>
    </source>
</evidence>
<dbReference type="EMBL" id="JADJEV010000001">
    <property type="protein sequence ID" value="MBK6971582.1"/>
    <property type="molecule type" value="Genomic_DNA"/>
</dbReference>
<dbReference type="Proteomes" id="UP000807785">
    <property type="component" value="Unassembled WGS sequence"/>
</dbReference>
<evidence type="ECO:0000313" key="4">
    <source>
        <dbReference type="Proteomes" id="UP000807785"/>
    </source>
</evidence>
<feature type="chain" id="PRO_5039480985" description="Lipoprotein" evidence="2">
    <location>
        <begin position="18"/>
        <end position="67"/>
    </location>
</feature>
<comment type="caution">
    <text evidence="3">The sequence shown here is derived from an EMBL/GenBank/DDBJ whole genome shotgun (WGS) entry which is preliminary data.</text>
</comment>
<evidence type="ECO:0000256" key="1">
    <source>
        <dbReference type="SAM" id="MobiDB-lite"/>
    </source>
</evidence>
<name>A0A9D7E5K4_9PROT</name>
<feature type="signal peptide" evidence="2">
    <location>
        <begin position="1"/>
        <end position="17"/>
    </location>
</feature>